<evidence type="ECO:0000256" key="1">
    <source>
        <dbReference type="SAM" id="MobiDB-lite"/>
    </source>
</evidence>
<protein>
    <submittedName>
        <fullName evidence="2">Uncharacterized protein</fullName>
    </submittedName>
</protein>
<dbReference type="EMBL" id="JACGCM010001721">
    <property type="protein sequence ID" value="KAF6151036.1"/>
    <property type="molecule type" value="Genomic_DNA"/>
</dbReference>
<comment type="caution">
    <text evidence="2">The sequence shown here is derived from an EMBL/GenBank/DDBJ whole genome shotgun (WGS) entry which is preliminary data.</text>
</comment>
<dbReference type="AlphaFoldDB" id="A0A7J7M840"/>
<keyword evidence="3" id="KW-1185">Reference proteome</keyword>
<reference evidence="2 3" key="1">
    <citation type="journal article" date="2020" name="IScience">
        <title>Genome Sequencing of the Endangered Kingdonia uniflora (Circaeasteraceae, Ranunculales) Reveals Potential Mechanisms of Evolutionary Specialization.</title>
        <authorList>
            <person name="Sun Y."/>
            <person name="Deng T."/>
            <person name="Zhang A."/>
            <person name="Moore M.J."/>
            <person name="Landis J.B."/>
            <person name="Lin N."/>
            <person name="Zhang H."/>
            <person name="Zhang X."/>
            <person name="Huang J."/>
            <person name="Zhang X."/>
            <person name="Sun H."/>
            <person name="Wang H."/>
        </authorList>
    </citation>
    <scope>NUCLEOTIDE SEQUENCE [LARGE SCALE GENOMIC DNA]</scope>
    <source>
        <strain evidence="2">TB1705</strain>
        <tissue evidence="2">Leaf</tissue>
    </source>
</reference>
<gene>
    <name evidence="2" type="ORF">GIB67_010614</name>
</gene>
<proteinExistence type="predicted"/>
<evidence type="ECO:0000313" key="2">
    <source>
        <dbReference type="EMBL" id="KAF6151036.1"/>
    </source>
</evidence>
<feature type="non-terminal residue" evidence="2">
    <location>
        <position position="1"/>
    </location>
</feature>
<organism evidence="2 3">
    <name type="scientific">Kingdonia uniflora</name>
    <dbReference type="NCBI Taxonomy" id="39325"/>
    <lineage>
        <taxon>Eukaryota</taxon>
        <taxon>Viridiplantae</taxon>
        <taxon>Streptophyta</taxon>
        <taxon>Embryophyta</taxon>
        <taxon>Tracheophyta</taxon>
        <taxon>Spermatophyta</taxon>
        <taxon>Magnoliopsida</taxon>
        <taxon>Ranunculales</taxon>
        <taxon>Circaeasteraceae</taxon>
        <taxon>Kingdonia</taxon>
    </lineage>
</organism>
<dbReference type="Proteomes" id="UP000541444">
    <property type="component" value="Unassembled WGS sequence"/>
</dbReference>
<evidence type="ECO:0000313" key="3">
    <source>
        <dbReference type="Proteomes" id="UP000541444"/>
    </source>
</evidence>
<sequence length="103" mass="10921">MSAPPGSIGNFGYPRHQSMPYDSYHQPRVQGYAPHFPSGYLTQVLGNATGSISSKLGESQSSQVLANATRSISLMLSESQSSKVLANGPGFIRSMLGKSQSSQ</sequence>
<feature type="region of interest" description="Disordered" evidence="1">
    <location>
        <begin position="1"/>
        <end position="26"/>
    </location>
</feature>
<name>A0A7J7M840_9MAGN</name>
<accession>A0A7J7M840</accession>